<dbReference type="PANTHER" id="PTHR43611:SF3">
    <property type="entry name" value="FLAVIN MONONUCLEOTIDE HYDROLASE 1, CHLOROPLATIC"/>
    <property type="match status" value="1"/>
</dbReference>
<accession>A0A0G0LUZ1</accession>
<name>A0A0G0LUZ1_UNCC2</name>
<dbReference type="STRING" id="1618345.UT18_C0007G0103"/>
<evidence type="ECO:0000313" key="1">
    <source>
        <dbReference type="EMBL" id="KKQ94847.1"/>
    </source>
</evidence>
<reference evidence="1 2" key="1">
    <citation type="journal article" date="2015" name="Nature">
        <title>rRNA introns, odd ribosomes, and small enigmatic genomes across a large radiation of phyla.</title>
        <authorList>
            <person name="Brown C.T."/>
            <person name="Hug L.A."/>
            <person name="Thomas B.C."/>
            <person name="Sharon I."/>
            <person name="Castelle C.J."/>
            <person name="Singh A."/>
            <person name="Wilkins M.J."/>
            <person name="Williams K.H."/>
            <person name="Banfield J.F."/>
        </authorList>
    </citation>
    <scope>NUCLEOTIDE SEQUENCE [LARGE SCALE GENOMIC DNA]</scope>
</reference>
<dbReference type="InterPro" id="IPR023198">
    <property type="entry name" value="PGP-like_dom2"/>
</dbReference>
<comment type="caution">
    <text evidence="1">The sequence shown here is derived from an EMBL/GenBank/DDBJ whole genome shotgun (WGS) entry which is preliminary data.</text>
</comment>
<dbReference type="Gene3D" id="3.40.50.1000">
    <property type="entry name" value="HAD superfamily/HAD-like"/>
    <property type="match status" value="1"/>
</dbReference>
<sequence>MPKIKAVVFDLGGVLVDHTVSGVLSIFTEMFSLNKAELVKFFKEKEDYQMRGIINDIDILEAAETHFGITIDSKRHIWPMIYDQVFRMRLNMFKLLEELMAQDYSLGLLSNIDVAAVKYLRHNMPLAFDELVFSCDVGSVKPERQIYEMMLCKLQVFPEHAVMIDDRIENIEGAEAIGMQGILYTDFVQLKNDLENHLEITLSSE</sequence>
<organism evidence="1 2">
    <name type="scientific">candidate division CPR2 bacterium GW2011_GWC2_39_10</name>
    <dbReference type="NCBI Taxonomy" id="1618345"/>
    <lineage>
        <taxon>Bacteria</taxon>
        <taxon>Bacteria division CPR2</taxon>
    </lineage>
</organism>
<dbReference type="SFLD" id="SFLDG01129">
    <property type="entry name" value="C1.5:_HAD__Beta-PGM__Phosphata"/>
    <property type="match status" value="1"/>
</dbReference>
<dbReference type="Proteomes" id="UP000034207">
    <property type="component" value="Unassembled WGS sequence"/>
</dbReference>
<evidence type="ECO:0000313" key="2">
    <source>
        <dbReference type="Proteomes" id="UP000034207"/>
    </source>
</evidence>
<proteinExistence type="predicted"/>
<dbReference type="PRINTS" id="PR00413">
    <property type="entry name" value="HADHALOGNASE"/>
</dbReference>
<dbReference type="InterPro" id="IPR036412">
    <property type="entry name" value="HAD-like_sf"/>
</dbReference>
<dbReference type="InterPro" id="IPR023214">
    <property type="entry name" value="HAD_sf"/>
</dbReference>
<gene>
    <name evidence="1" type="ORF">UT18_C0007G0103</name>
</gene>
<dbReference type="CDD" id="cd02603">
    <property type="entry name" value="HAD_sEH-N_like"/>
    <property type="match status" value="1"/>
</dbReference>
<dbReference type="Pfam" id="PF00702">
    <property type="entry name" value="Hydrolase"/>
    <property type="match status" value="1"/>
</dbReference>
<dbReference type="SUPFAM" id="SSF56784">
    <property type="entry name" value="HAD-like"/>
    <property type="match status" value="1"/>
</dbReference>
<dbReference type="InterPro" id="IPR006439">
    <property type="entry name" value="HAD-SF_hydro_IA"/>
</dbReference>
<dbReference type="NCBIfam" id="TIGR01549">
    <property type="entry name" value="HAD-SF-IA-v1"/>
    <property type="match status" value="1"/>
</dbReference>
<dbReference type="EMBL" id="LBVV01000007">
    <property type="protein sequence ID" value="KKQ94847.1"/>
    <property type="molecule type" value="Genomic_DNA"/>
</dbReference>
<dbReference type="GO" id="GO:0016787">
    <property type="term" value="F:hydrolase activity"/>
    <property type="evidence" value="ECO:0007669"/>
    <property type="project" value="UniProtKB-KW"/>
</dbReference>
<dbReference type="PANTHER" id="PTHR43611">
    <property type="entry name" value="ALPHA-D-GLUCOSE 1-PHOSPHATE PHOSPHATASE"/>
    <property type="match status" value="1"/>
</dbReference>
<dbReference type="NCBIfam" id="TIGR01509">
    <property type="entry name" value="HAD-SF-IA-v3"/>
    <property type="match status" value="1"/>
</dbReference>
<dbReference type="SFLD" id="SFLDS00003">
    <property type="entry name" value="Haloacid_Dehalogenase"/>
    <property type="match status" value="1"/>
</dbReference>
<keyword evidence="1" id="KW-0378">Hydrolase</keyword>
<dbReference type="Gene3D" id="1.10.150.240">
    <property type="entry name" value="Putative phosphatase, domain 2"/>
    <property type="match status" value="1"/>
</dbReference>
<dbReference type="AlphaFoldDB" id="A0A0G0LUZ1"/>
<protein>
    <submittedName>
        <fullName evidence="1">HAD-superfamily hydrolase, subfamily IA, variant 3</fullName>
    </submittedName>
</protein>